<proteinExistence type="predicted"/>
<keyword evidence="3" id="KW-1185">Reference proteome</keyword>
<dbReference type="CDD" id="cd04182">
    <property type="entry name" value="GT_2_like_f"/>
    <property type="match status" value="1"/>
</dbReference>
<gene>
    <name evidence="2" type="primary">yqeC</name>
    <name evidence="2" type="ORF">H8712_14290</name>
</gene>
<dbReference type="Pfam" id="PF19842">
    <property type="entry name" value="YqeC"/>
    <property type="match status" value="1"/>
</dbReference>
<dbReference type="InterPro" id="IPR025877">
    <property type="entry name" value="MobA-like_NTP_Trfase"/>
</dbReference>
<dbReference type="SUPFAM" id="SSF52540">
    <property type="entry name" value="P-loop containing nucleoside triphosphate hydrolases"/>
    <property type="match status" value="1"/>
</dbReference>
<evidence type="ECO:0000313" key="2">
    <source>
        <dbReference type="EMBL" id="MBC8629753.1"/>
    </source>
</evidence>
<evidence type="ECO:0000259" key="1">
    <source>
        <dbReference type="Pfam" id="PF12804"/>
    </source>
</evidence>
<dbReference type="InterPro" id="IPR029044">
    <property type="entry name" value="Nucleotide-diphossugar_trans"/>
</dbReference>
<dbReference type="SUPFAM" id="SSF53448">
    <property type="entry name" value="Nucleotide-diphospho-sugar transferases"/>
    <property type="match status" value="1"/>
</dbReference>
<dbReference type="Proteomes" id="UP000661649">
    <property type="component" value="Unassembled WGS sequence"/>
</dbReference>
<dbReference type="PANTHER" id="PTHR43777:SF1">
    <property type="entry name" value="MOLYBDENUM COFACTOR CYTIDYLYLTRANSFERASE"/>
    <property type="match status" value="1"/>
</dbReference>
<evidence type="ECO:0000313" key="3">
    <source>
        <dbReference type="Proteomes" id="UP000661649"/>
    </source>
</evidence>
<dbReference type="InterPro" id="IPR027417">
    <property type="entry name" value="P-loop_NTPase"/>
</dbReference>
<dbReference type="InterPro" id="IPR017587">
    <property type="entry name" value="YqeC"/>
</dbReference>
<organism evidence="2 3">
    <name type="scientific">Blautia stercoris</name>
    <dbReference type="NCBI Taxonomy" id="871664"/>
    <lineage>
        <taxon>Bacteria</taxon>
        <taxon>Bacillati</taxon>
        <taxon>Bacillota</taxon>
        <taxon>Clostridia</taxon>
        <taxon>Lachnospirales</taxon>
        <taxon>Lachnospiraceae</taxon>
        <taxon>Blautia</taxon>
    </lineage>
</organism>
<dbReference type="Gene3D" id="3.40.50.300">
    <property type="entry name" value="P-loop containing nucleotide triphosphate hydrolases"/>
    <property type="match status" value="1"/>
</dbReference>
<accession>A0ABR7PEA1</accession>
<reference evidence="2 3" key="1">
    <citation type="submission" date="2020-08" db="EMBL/GenBank/DDBJ databases">
        <title>Genome public.</title>
        <authorList>
            <person name="Liu C."/>
            <person name="Sun Q."/>
        </authorList>
    </citation>
    <scope>NUCLEOTIDE SEQUENCE [LARGE SCALE GENOMIC DNA]</scope>
    <source>
        <strain evidence="2 3">3_YM_SP_D4_24.mj</strain>
    </source>
</reference>
<dbReference type="Gene3D" id="3.90.550.10">
    <property type="entry name" value="Spore Coat Polysaccharide Biosynthesis Protein SpsA, Chain A"/>
    <property type="match status" value="1"/>
</dbReference>
<dbReference type="PANTHER" id="PTHR43777">
    <property type="entry name" value="MOLYBDENUM COFACTOR CYTIDYLYLTRANSFERASE"/>
    <property type="match status" value="1"/>
</dbReference>
<comment type="caution">
    <text evidence="2">The sequence shown here is derived from an EMBL/GenBank/DDBJ whole genome shotgun (WGS) entry which is preliminary data.</text>
</comment>
<name>A0ABR7PEA1_9FIRM</name>
<protein>
    <submittedName>
        <fullName evidence="2">Selenium-dependent hydroxylase accessory protein YqeC</fullName>
    </submittedName>
</protein>
<feature type="domain" description="MobA-like NTP transferase" evidence="1">
    <location>
        <begin position="234"/>
        <end position="400"/>
    </location>
</feature>
<dbReference type="Pfam" id="PF12804">
    <property type="entry name" value="NTP_transf_3"/>
    <property type="match status" value="1"/>
</dbReference>
<dbReference type="NCBIfam" id="TIGR03172">
    <property type="entry name" value="selenium cofactor biosynthesis protein YqeC"/>
    <property type="match status" value="1"/>
</dbReference>
<sequence>MGELPEKPVFSFVGAGGKTTCVLKLADELAGLGMKVLVTTSTHIQHPFYLGRTGLLDADTKTIKEAGVPGKVVIAGRKLEQEKKIAGLLETQLEEVLESYDAVVIEADGAKHYPFKVPAEHEPVIYQITTHILIVESMQAFNHPLSEVCFRLEKAQEILNQADFREKQLTPEIVAKLLEKGYLEKLTGSLSNPKRKIGVIFNQQDSQTFEEKLSVPVIYEKKLEMPEKKKFFLIMLASGFSRRFGGNKLIYSMEKMPMYQILMEKLDWVRQHSEHVAGVCVVSQYERIRKSAEEYGFLAVDNSDSSQGISASIKKGIRAVHKENVKGECYCFVVADQPHLKQETILRLLEGFQRSEKGIGAVVWNEQIGNPVIFHEKYREELLELEGDTGGKRVLKRHLEDVYLCEAEEKTELKDYDYKPEEEAEK</sequence>
<dbReference type="EMBL" id="JACRTP010000008">
    <property type="protein sequence ID" value="MBC8629753.1"/>
    <property type="molecule type" value="Genomic_DNA"/>
</dbReference>